<evidence type="ECO:0000256" key="6">
    <source>
        <dbReference type="SAM" id="Phobius"/>
    </source>
</evidence>
<keyword evidence="8" id="KW-1185">Reference proteome</keyword>
<accession>A0ABS4E1I3</accession>
<feature type="transmembrane region" description="Helical" evidence="6">
    <location>
        <begin position="160"/>
        <end position="183"/>
    </location>
</feature>
<evidence type="ECO:0000313" key="7">
    <source>
        <dbReference type="EMBL" id="MBP1851764.1"/>
    </source>
</evidence>
<dbReference type="InterPro" id="IPR001851">
    <property type="entry name" value="ABC_transp_permease"/>
</dbReference>
<evidence type="ECO:0000256" key="2">
    <source>
        <dbReference type="ARBA" id="ARBA00022475"/>
    </source>
</evidence>
<dbReference type="PANTHER" id="PTHR30482">
    <property type="entry name" value="HIGH-AFFINITY BRANCHED-CHAIN AMINO ACID TRANSPORT SYSTEM PERMEASE"/>
    <property type="match status" value="1"/>
</dbReference>
<proteinExistence type="predicted"/>
<organism evidence="7 8">
    <name type="scientific">Rhizobium halophytocola</name>
    <dbReference type="NCBI Taxonomy" id="735519"/>
    <lineage>
        <taxon>Bacteria</taxon>
        <taxon>Pseudomonadati</taxon>
        <taxon>Pseudomonadota</taxon>
        <taxon>Alphaproteobacteria</taxon>
        <taxon>Hyphomicrobiales</taxon>
        <taxon>Rhizobiaceae</taxon>
        <taxon>Rhizobium/Agrobacterium group</taxon>
        <taxon>Rhizobium</taxon>
    </lineage>
</organism>
<keyword evidence="3 6" id="KW-0812">Transmembrane</keyword>
<dbReference type="PANTHER" id="PTHR30482:SF17">
    <property type="entry name" value="ABC TRANSPORTER ATP-BINDING PROTEIN"/>
    <property type="match status" value="1"/>
</dbReference>
<feature type="transmembrane region" description="Helical" evidence="6">
    <location>
        <begin position="238"/>
        <end position="256"/>
    </location>
</feature>
<sequence length="352" mass="37379">MTAPPTVQTSAEDTALPGTATPAVAEARRLMARRSRIRLFEVAVWAAAVLAYFLLPSKMLVLTEIAILGLFAQSLDLVLGFAGIISLGHAAFFGIGAYTAGLMALHAVAEPVLGLLAAALVSALAGFLSSFLLLRGSDLTRLMTTLGVGMMIAEAANKMAWLTGGADGLTGFSTGPVLGLFAFDLWGKTGYVYSVVVLFLAVMVCRRIAYSPFGLSLRAIKDNSLRAGMIAVPATRRIVIVYTLAAGLAGIAGALLTQTTSFTSLDVLAFHRSADVLLVLVIGGTGYLYGGIFGAIAFTLLRDSLSIATPQYWMFWIGLLLVVLVLFGRDRLARIFEPDRWRRRLRGKGDAA</sequence>
<evidence type="ECO:0000256" key="3">
    <source>
        <dbReference type="ARBA" id="ARBA00022692"/>
    </source>
</evidence>
<protein>
    <submittedName>
        <fullName evidence="7">Branched-chain amino acid transport system permease protein</fullName>
    </submittedName>
</protein>
<feature type="transmembrane region" description="Helical" evidence="6">
    <location>
        <begin position="115"/>
        <end position="134"/>
    </location>
</feature>
<feature type="transmembrane region" description="Helical" evidence="6">
    <location>
        <begin position="312"/>
        <end position="329"/>
    </location>
</feature>
<dbReference type="Proteomes" id="UP000759443">
    <property type="component" value="Unassembled WGS sequence"/>
</dbReference>
<evidence type="ECO:0000256" key="1">
    <source>
        <dbReference type="ARBA" id="ARBA00004651"/>
    </source>
</evidence>
<evidence type="ECO:0000256" key="5">
    <source>
        <dbReference type="ARBA" id="ARBA00023136"/>
    </source>
</evidence>
<feature type="transmembrane region" description="Helical" evidence="6">
    <location>
        <begin position="37"/>
        <end position="55"/>
    </location>
</feature>
<dbReference type="InterPro" id="IPR043428">
    <property type="entry name" value="LivM-like"/>
</dbReference>
<feature type="transmembrane region" description="Helical" evidence="6">
    <location>
        <begin position="195"/>
        <end position="217"/>
    </location>
</feature>
<dbReference type="EMBL" id="JAGGJU010000008">
    <property type="protein sequence ID" value="MBP1851764.1"/>
    <property type="molecule type" value="Genomic_DNA"/>
</dbReference>
<keyword evidence="5 6" id="KW-0472">Membrane</keyword>
<feature type="transmembrane region" description="Helical" evidence="6">
    <location>
        <begin position="276"/>
        <end position="300"/>
    </location>
</feature>
<comment type="caution">
    <text evidence="7">The sequence shown here is derived from an EMBL/GenBank/DDBJ whole genome shotgun (WGS) entry which is preliminary data.</text>
</comment>
<dbReference type="Pfam" id="PF02653">
    <property type="entry name" value="BPD_transp_2"/>
    <property type="match status" value="1"/>
</dbReference>
<comment type="subcellular location">
    <subcellularLocation>
        <location evidence="1">Cell membrane</location>
        <topology evidence="1">Multi-pass membrane protein</topology>
    </subcellularLocation>
</comment>
<dbReference type="CDD" id="cd06581">
    <property type="entry name" value="TM_PBP1_LivM_like"/>
    <property type="match status" value="1"/>
</dbReference>
<keyword evidence="4 6" id="KW-1133">Transmembrane helix</keyword>
<reference evidence="7 8" key="1">
    <citation type="submission" date="2021-03" db="EMBL/GenBank/DDBJ databases">
        <title>Genomic Encyclopedia of Type Strains, Phase IV (KMG-IV): sequencing the most valuable type-strain genomes for metagenomic binning, comparative biology and taxonomic classification.</title>
        <authorList>
            <person name="Goeker M."/>
        </authorList>
    </citation>
    <scope>NUCLEOTIDE SEQUENCE [LARGE SCALE GENOMIC DNA]</scope>
    <source>
        <strain evidence="7 8">DSM 21600</strain>
    </source>
</reference>
<name>A0ABS4E1I3_9HYPH</name>
<evidence type="ECO:0000313" key="8">
    <source>
        <dbReference type="Proteomes" id="UP000759443"/>
    </source>
</evidence>
<gene>
    <name evidence="7" type="ORF">J2Z17_003212</name>
</gene>
<evidence type="ECO:0000256" key="4">
    <source>
        <dbReference type="ARBA" id="ARBA00022989"/>
    </source>
</evidence>
<keyword evidence="2" id="KW-1003">Cell membrane</keyword>